<dbReference type="Proteomes" id="UP001317532">
    <property type="component" value="Chromosome"/>
</dbReference>
<dbReference type="InterPro" id="IPR042184">
    <property type="entry name" value="YqeY/Aim41_N"/>
</dbReference>
<dbReference type="KEGG" id="vab:WPS_16270"/>
<dbReference type="SUPFAM" id="SSF89095">
    <property type="entry name" value="GatB/YqeY motif"/>
    <property type="match status" value="1"/>
</dbReference>
<reference evidence="1 2" key="1">
    <citation type="journal article" date="2022" name="ISME Commun">
        <title>Vulcanimicrobium alpinus gen. nov. sp. nov., the first cultivated representative of the candidate phylum 'Eremiobacterota', is a metabolically versatile aerobic anoxygenic phototroph.</title>
        <authorList>
            <person name="Yabe S."/>
            <person name="Muto K."/>
            <person name="Abe K."/>
            <person name="Yokota A."/>
            <person name="Staudigel H."/>
            <person name="Tebo B.M."/>
        </authorList>
    </citation>
    <scope>NUCLEOTIDE SEQUENCE [LARGE SCALE GENOMIC DNA]</scope>
    <source>
        <strain evidence="1 2">WC8-2</strain>
    </source>
</reference>
<dbReference type="InterPro" id="IPR019004">
    <property type="entry name" value="YqeY/Aim41"/>
</dbReference>
<dbReference type="Gene3D" id="1.10.1510.10">
    <property type="entry name" value="Uncharacterised protein YqeY/AIM41 PF09424, N-terminal domain"/>
    <property type="match status" value="1"/>
</dbReference>
<dbReference type="InterPro" id="IPR003789">
    <property type="entry name" value="Asn/Gln_tRNA_amidoTrase-B-like"/>
</dbReference>
<dbReference type="Pfam" id="PF09424">
    <property type="entry name" value="YqeY"/>
    <property type="match status" value="1"/>
</dbReference>
<evidence type="ECO:0000313" key="1">
    <source>
        <dbReference type="EMBL" id="BDE06351.1"/>
    </source>
</evidence>
<keyword evidence="2" id="KW-1185">Reference proteome</keyword>
<evidence type="ECO:0000313" key="2">
    <source>
        <dbReference type="Proteomes" id="UP001317532"/>
    </source>
</evidence>
<dbReference type="PANTHER" id="PTHR28055:SF1">
    <property type="entry name" value="ALTERED INHERITANCE OF MITOCHONDRIA PROTEIN 41, MITOCHONDRIAL"/>
    <property type="match status" value="1"/>
</dbReference>
<dbReference type="RefSeq" id="WP_317997316.1">
    <property type="nucleotide sequence ID" value="NZ_AP025523.1"/>
</dbReference>
<dbReference type="GO" id="GO:0016884">
    <property type="term" value="F:carbon-nitrogen ligase activity, with glutamine as amido-N-donor"/>
    <property type="evidence" value="ECO:0007669"/>
    <property type="project" value="InterPro"/>
</dbReference>
<dbReference type="EMBL" id="AP025523">
    <property type="protein sequence ID" value="BDE06351.1"/>
    <property type="molecule type" value="Genomic_DNA"/>
</dbReference>
<dbReference type="PANTHER" id="PTHR28055">
    <property type="entry name" value="ALTERED INHERITANCE OF MITOCHONDRIA PROTEIN 41, MITOCHONDRIAL"/>
    <property type="match status" value="1"/>
</dbReference>
<dbReference type="Gene3D" id="1.10.10.410">
    <property type="match status" value="1"/>
</dbReference>
<name>A0AAN1XXD8_UNVUL</name>
<gene>
    <name evidence="1" type="primary">yqeY</name>
    <name evidence="1" type="ORF">WPS_16270</name>
</gene>
<organism evidence="1 2">
    <name type="scientific">Vulcanimicrobium alpinum</name>
    <dbReference type="NCBI Taxonomy" id="3016050"/>
    <lineage>
        <taxon>Bacteria</taxon>
        <taxon>Bacillati</taxon>
        <taxon>Vulcanimicrobiota</taxon>
        <taxon>Vulcanimicrobiia</taxon>
        <taxon>Vulcanimicrobiales</taxon>
        <taxon>Vulcanimicrobiaceae</taxon>
        <taxon>Vulcanimicrobium</taxon>
    </lineage>
</organism>
<protein>
    <submittedName>
        <fullName evidence="1">Aspartyl-tRNA amidotransferase subunit B</fullName>
    </submittedName>
</protein>
<dbReference type="InterPro" id="IPR023168">
    <property type="entry name" value="GatB_Yqey_C_2"/>
</dbReference>
<sequence length="148" mass="16267">MSIKDEITADMKEAMKARDQLRLDTLRSIVSAFNYRRIEAGADLSEADQLAVVQKLVKQRTDSIDQYAKAGRTELVEKETREREILVKYLPAQKSADEIRGIVRAALAGLPADGRNQGAVMKLVMPQLKGVADGNVVRQVVGEELGSA</sequence>
<accession>A0AAN1XXD8</accession>
<proteinExistence type="predicted"/>
<dbReference type="AlphaFoldDB" id="A0AAN1XXD8"/>